<feature type="compositionally biased region" description="Low complexity" evidence="1">
    <location>
        <begin position="24"/>
        <end position="41"/>
    </location>
</feature>
<feature type="region of interest" description="Disordered" evidence="1">
    <location>
        <begin position="1"/>
        <end position="49"/>
    </location>
</feature>
<sequence length="125" mass="13965">MRRASGVAASPGGVTRVGRRVARTAHSLGGPRPPGSARSGLKAQQADDTARVRELVERWARAVRDRDLDGILAHHSPDLVFYDVPEPVRFRGLEAYRRSWEEEFFPWFGDSGLFELDELGGHRGR</sequence>
<dbReference type="EMBL" id="BAAAGS010000009">
    <property type="protein sequence ID" value="GAA0519766.1"/>
    <property type="molecule type" value="Genomic_DNA"/>
</dbReference>
<dbReference type="InterPro" id="IPR032710">
    <property type="entry name" value="NTF2-like_dom_sf"/>
</dbReference>
<comment type="caution">
    <text evidence="3">The sequence shown here is derived from an EMBL/GenBank/DDBJ whole genome shotgun (WGS) entry which is preliminary data.</text>
</comment>
<dbReference type="Proteomes" id="UP001500729">
    <property type="component" value="Unassembled WGS sequence"/>
</dbReference>
<accession>A0ABP3MGE4</accession>
<keyword evidence="4" id="KW-1185">Reference proteome</keyword>
<organism evidence="3 4">
    <name type="scientific">Saccharopolyspora erythraea</name>
    <name type="common">Streptomyces erythraeus</name>
    <dbReference type="NCBI Taxonomy" id="1836"/>
    <lineage>
        <taxon>Bacteria</taxon>
        <taxon>Bacillati</taxon>
        <taxon>Actinomycetota</taxon>
        <taxon>Actinomycetes</taxon>
        <taxon>Pseudonocardiales</taxon>
        <taxon>Pseudonocardiaceae</taxon>
        <taxon>Saccharopolyspora</taxon>
    </lineage>
</organism>
<evidence type="ECO:0000313" key="4">
    <source>
        <dbReference type="Proteomes" id="UP001500729"/>
    </source>
</evidence>
<evidence type="ECO:0000313" key="3">
    <source>
        <dbReference type="EMBL" id="GAA0519766.1"/>
    </source>
</evidence>
<evidence type="ECO:0000259" key="2">
    <source>
        <dbReference type="Pfam" id="PF12680"/>
    </source>
</evidence>
<reference evidence="4" key="1">
    <citation type="journal article" date="2019" name="Int. J. Syst. Evol. Microbiol.">
        <title>The Global Catalogue of Microorganisms (GCM) 10K type strain sequencing project: providing services to taxonomists for standard genome sequencing and annotation.</title>
        <authorList>
            <consortium name="The Broad Institute Genomics Platform"/>
            <consortium name="The Broad Institute Genome Sequencing Center for Infectious Disease"/>
            <person name="Wu L."/>
            <person name="Ma J."/>
        </authorList>
    </citation>
    <scope>NUCLEOTIDE SEQUENCE [LARGE SCALE GENOMIC DNA]</scope>
    <source>
        <strain evidence="4">JCM 10303</strain>
    </source>
</reference>
<protein>
    <recommendedName>
        <fullName evidence="2">SnoaL-like domain-containing protein</fullName>
    </recommendedName>
</protein>
<feature type="domain" description="SnoaL-like" evidence="2">
    <location>
        <begin position="56"/>
        <end position="104"/>
    </location>
</feature>
<dbReference type="InterPro" id="IPR037401">
    <property type="entry name" value="SnoaL-like"/>
</dbReference>
<dbReference type="Gene3D" id="3.10.450.50">
    <property type="match status" value="1"/>
</dbReference>
<gene>
    <name evidence="3" type="ORF">GCM10009533_18620</name>
</gene>
<dbReference type="SUPFAM" id="SSF54427">
    <property type="entry name" value="NTF2-like"/>
    <property type="match status" value="1"/>
</dbReference>
<proteinExistence type="predicted"/>
<evidence type="ECO:0000256" key="1">
    <source>
        <dbReference type="SAM" id="MobiDB-lite"/>
    </source>
</evidence>
<dbReference type="Pfam" id="PF12680">
    <property type="entry name" value="SnoaL_2"/>
    <property type="match status" value="1"/>
</dbReference>
<name>A0ABP3MGE4_SACER</name>